<dbReference type="OrthoDB" id="5822755at2759"/>
<keyword evidence="3" id="KW-1185">Reference proteome</keyword>
<dbReference type="EMBL" id="UYYF01004444">
    <property type="protein sequence ID" value="VDN04171.1"/>
    <property type="molecule type" value="Genomic_DNA"/>
</dbReference>
<organism evidence="4">
    <name type="scientific">Thelazia callipaeda</name>
    <name type="common">Oriental eyeworm</name>
    <name type="synonym">Parasitic nematode</name>
    <dbReference type="NCBI Taxonomy" id="103827"/>
    <lineage>
        <taxon>Eukaryota</taxon>
        <taxon>Metazoa</taxon>
        <taxon>Ecdysozoa</taxon>
        <taxon>Nematoda</taxon>
        <taxon>Chromadorea</taxon>
        <taxon>Rhabditida</taxon>
        <taxon>Spirurina</taxon>
        <taxon>Spiruromorpha</taxon>
        <taxon>Thelazioidea</taxon>
        <taxon>Thelaziidae</taxon>
        <taxon>Thelazia</taxon>
    </lineage>
</organism>
<sequence>MQLIRHLKFRSRDAQPKDKQDQKLFSARKQSIESLRKIRYLISQSLRMKKNKQVPKPLERLQESLIENDATVNEQEKKAEKLIAKSNVNQIDHSLALDCTQSDPALSELVTAEQPIHPKLALPKSSGIIVEDYTQNTNLPNLTKYDPEILKLKMKRRIRLYAKISFCLIFAVFSMTFIIFIIAMLGWLVLLIAYDLIGFERRIRHLKNERNDLLEMSRYSSRYGVMKISSLSWNAWTNCFQNFNQSVRWRSRSVSPGLYFVDQQVFMSQRCETNLV</sequence>
<reference evidence="4" key="1">
    <citation type="submission" date="2017-02" db="UniProtKB">
        <authorList>
            <consortium name="WormBaseParasite"/>
        </authorList>
    </citation>
    <scope>IDENTIFICATION</scope>
</reference>
<gene>
    <name evidence="2" type="ORF">TCLT_LOCUS6782</name>
</gene>
<proteinExistence type="predicted"/>
<evidence type="ECO:0000313" key="2">
    <source>
        <dbReference type="EMBL" id="VDN04171.1"/>
    </source>
</evidence>
<feature type="transmembrane region" description="Helical" evidence="1">
    <location>
        <begin position="161"/>
        <end position="194"/>
    </location>
</feature>
<dbReference type="AlphaFoldDB" id="A0A0N5D1Q7"/>
<keyword evidence="1" id="KW-0472">Membrane</keyword>
<reference evidence="2 3" key="2">
    <citation type="submission" date="2018-11" db="EMBL/GenBank/DDBJ databases">
        <authorList>
            <consortium name="Pathogen Informatics"/>
        </authorList>
    </citation>
    <scope>NUCLEOTIDE SEQUENCE [LARGE SCALE GENOMIC DNA]</scope>
</reference>
<evidence type="ECO:0000256" key="1">
    <source>
        <dbReference type="SAM" id="Phobius"/>
    </source>
</evidence>
<name>A0A0N5D1Q7_THECL</name>
<accession>A0A0N5D1Q7</accession>
<keyword evidence="1" id="KW-0812">Transmembrane</keyword>
<keyword evidence="1" id="KW-1133">Transmembrane helix</keyword>
<evidence type="ECO:0000313" key="3">
    <source>
        <dbReference type="Proteomes" id="UP000276776"/>
    </source>
</evidence>
<dbReference type="WBParaSite" id="TCLT_0000679301-mRNA-1">
    <property type="protein sequence ID" value="TCLT_0000679301-mRNA-1"/>
    <property type="gene ID" value="TCLT_0000679301"/>
</dbReference>
<evidence type="ECO:0000313" key="4">
    <source>
        <dbReference type="WBParaSite" id="TCLT_0000679301-mRNA-1"/>
    </source>
</evidence>
<protein>
    <submittedName>
        <fullName evidence="2 4">Uncharacterized protein</fullName>
    </submittedName>
</protein>
<dbReference type="OMA" id="YAKISFC"/>
<dbReference type="Proteomes" id="UP000276776">
    <property type="component" value="Unassembled WGS sequence"/>
</dbReference>